<dbReference type="Gene3D" id="2.80.10.50">
    <property type="match status" value="1"/>
</dbReference>
<feature type="transmembrane region" description="Helical" evidence="7">
    <location>
        <begin position="60"/>
        <end position="80"/>
    </location>
</feature>
<proteinExistence type="inferred from homology"/>
<evidence type="ECO:0000256" key="2">
    <source>
        <dbReference type="ARBA" id="ARBA00022729"/>
    </source>
</evidence>
<feature type="region of interest" description="Disordered" evidence="6">
    <location>
        <begin position="1"/>
        <end position="29"/>
    </location>
</feature>
<keyword evidence="7" id="KW-0472">Membrane</keyword>
<evidence type="ECO:0000259" key="8">
    <source>
        <dbReference type="Pfam" id="PF05270"/>
    </source>
</evidence>
<dbReference type="InterPro" id="IPR038964">
    <property type="entry name" value="ABFB"/>
</dbReference>
<keyword evidence="4" id="KW-0325">Glycoprotein</keyword>
<evidence type="ECO:0000313" key="11">
    <source>
        <dbReference type="Proteomes" id="UP001501009"/>
    </source>
</evidence>
<keyword evidence="3" id="KW-0378">Hydrolase</keyword>
<dbReference type="SUPFAM" id="SSF110221">
    <property type="entry name" value="AbfB domain"/>
    <property type="match status" value="1"/>
</dbReference>
<dbReference type="Pfam" id="PF09206">
    <property type="entry name" value="ArabFuran-catal"/>
    <property type="match status" value="1"/>
</dbReference>
<accession>A0ABP7JRU5</accession>
<organism evidence="10 11">
    <name type="scientific">Streptomyces coacervatus</name>
    <dbReference type="NCBI Taxonomy" id="647381"/>
    <lineage>
        <taxon>Bacteria</taxon>
        <taxon>Bacillati</taxon>
        <taxon>Actinomycetota</taxon>
        <taxon>Actinomycetes</taxon>
        <taxon>Kitasatosporales</taxon>
        <taxon>Streptomycetaceae</taxon>
        <taxon>Streptomyces</taxon>
    </lineage>
</organism>
<dbReference type="Pfam" id="PF05270">
    <property type="entry name" value="AbfB"/>
    <property type="match status" value="1"/>
</dbReference>
<dbReference type="CDD" id="cd23399">
    <property type="entry name" value="beta-trefoil_ABD_ABFB"/>
    <property type="match status" value="1"/>
</dbReference>
<dbReference type="SUPFAM" id="SSF49899">
    <property type="entry name" value="Concanavalin A-like lectins/glucanases"/>
    <property type="match status" value="1"/>
</dbReference>
<evidence type="ECO:0000256" key="4">
    <source>
        <dbReference type="ARBA" id="ARBA00023180"/>
    </source>
</evidence>
<dbReference type="InterPro" id="IPR013320">
    <property type="entry name" value="ConA-like_dom_sf"/>
</dbReference>
<dbReference type="PANTHER" id="PTHR39447">
    <property type="entry name" value="ALPHA-L-ARABINOFURANOSIDASE B"/>
    <property type="match status" value="1"/>
</dbReference>
<evidence type="ECO:0000256" key="5">
    <source>
        <dbReference type="ARBA" id="ARBA00023295"/>
    </source>
</evidence>
<gene>
    <name evidence="10" type="ORF">GCM10022403_097890</name>
</gene>
<dbReference type="PANTHER" id="PTHR39447:SF2">
    <property type="entry name" value="ALPHA-L-ARABINOFURANOSIDASE B"/>
    <property type="match status" value="1"/>
</dbReference>
<feature type="domain" description="Alpha-L-arabinofuranosidase B catalytic" evidence="9">
    <location>
        <begin position="88"/>
        <end position="401"/>
    </location>
</feature>
<keyword evidence="11" id="KW-1185">Reference proteome</keyword>
<dbReference type="Proteomes" id="UP001501009">
    <property type="component" value="Unassembled WGS sequence"/>
</dbReference>
<keyword evidence="7" id="KW-0812">Transmembrane</keyword>
<reference evidence="11" key="1">
    <citation type="journal article" date="2019" name="Int. J. Syst. Evol. Microbiol.">
        <title>The Global Catalogue of Microorganisms (GCM) 10K type strain sequencing project: providing services to taxonomists for standard genome sequencing and annotation.</title>
        <authorList>
            <consortium name="The Broad Institute Genomics Platform"/>
            <consortium name="The Broad Institute Genome Sequencing Center for Infectious Disease"/>
            <person name="Wu L."/>
            <person name="Ma J."/>
        </authorList>
    </citation>
    <scope>NUCLEOTIDE SEQUENCE [LARGE SCALE GENOMIC DNA]</scope>
    <source>
        <strain evidence="11">JCM 17138</strain>
    </source>
</reference>
<dbReference type="Gene3D" id="2.60.120.200">
    <property type="match status" value="1"/>
</dbReference>
<evidence type="ECO:0000259" key="9">
    <source>
        <dbReference type="Pfam" id="PF09206"/>
    </source>
</evidence>
<protein>
    <submittedName>
        <fullName evidence="10">Alpha-L-arabinofuranosidase B</fullName>
    </submittedName>
</protein>
<comment type="similarity">
    <text evidence="1">Belongs to the glycosyl hydrolase 54 family.</text>
</comment>
<dbReference type="EMBL" id="BAABDE010000052">
    <property type="protein sequence ID" value="GAA3850788.1"/>
    <property type="molecule type" value="Genomic_DNA"/>
</dbReference>
<name>A0ABP7JRU5_9ACTN</name>
<dbReference type="InterPro" id="IPR036195">
    <property type="entry name" value="AbfB_ABD_sf"/>
</dbReference>
<keyword evidence="5" id="KW-0326">Glycosidase</keyword>
<evidence type="ECO:0000256" key="3">
    <source>
        <dbReference type="ARBA" id="ARBA00022801"/>
    </source>
</evidence>
<evidence type="ECO:0000256" key="7">
    <source>
        <dbReference type="SAM" id="Phobius"/>
    </source>
</evidence>
<sequence length="564" mass="58428">MTRLSADPLARTRAPALNPRQPAPEPTANPVGARLAVPVTMNKEYMVPALLIFRKLRREVVVCLAAVALACTGLIAFSGASQAAAQGPCDIYAAGGTPCVAAHSTTRALFASYNGPLYQVQRASDSTLHDIGLLSAGGVADAATQDSFCGGTTCTITRVYDQTGGGNNLVYQGPGGTGGADTAATATTEAISVGGQKAYALYIKPGNSYFAYNSAGGVPTGSSPEGEYMVTSSTHVNNGCCFDYGNTEIDHKADGNGAMDAINFGTECWFGSCSGTGPWVQADLENGLFSGGSKTWNPNQVSQTSRFVTAMLKNNGTTQMALKGANAQSGSLTQLYSGALPGGWNPMHKQGAVILGSGGDCCQTNRNASAGTFYEGAMVKGYPSDATDAAVQANIASAGYSTSTTTPFTPGAKVSLQATTSCCTGDYLQHDPSDDKVVIAPVTSSSPATDKGDATWIVRAGLANSNCVSFESANASGKYLRHYAFQLHLQPDDGSSQFAADATFCPKPGNSGTGYSLQSFNYPAKYIRHYRFTGYVASNGGTNAWDTTSSWTQDTSWLAGAPWS</sequence>
<evidence type="ECO:0000256" key="1">
    <source>
        <dbReference type="ARBA" id="ARBA00006963"/>
    </source>
</evidence>
<keyword evidence="2" id="KW-0732">Signal</keyword>
<dbReference type="InterPro" id="IPR015289">
    <property type="entry name" value="A-L-arabinofuranosidase_B_cat"/>
</dbReference>
<evidence type="ECO:0000256" key="6">
    <source>
        <dbReference type="SAM" id="MobiDB-lite"/>
    </source>
</evidence>
<dbReference type="InterPro" id="IPR007934">
    <property type="entry name" value="AbfB_ABD"/>
</dbReference>
<feature type="domain" description="Alpha-L-arabinofuranosidase B arabinose-binding" evidence="8">
    <location>
        <begin position="417"/>
        <end position="558"/>
    </location>
</feature>
<comment type="caution">
    <text evidence="10">The sequence shown here is derived from an EMBL/GenBank/DDBJ whole genome shotgun (WGS) entry which is preliminary data.</text>
</comment>
<keyword evidence="7" id="KW-1133">Transmembrane helix</keyword>
<evidence type="ECO:0000313" key="10">
    <source>
        <dbReference type="EMBL" id="GAA3850788.1"/>
    </source>
</evidence>